<evidence type="ECO:0000256" key="3">
    <source>
        <dbReference type="ARBA" id="ARBA00022449"/>
    </source>
</evidence>
<dbReference type="GO" id="GO:0005886">
    <property type="term" value="C:plasma membrane"/>
    <property type="evidence" value="ECO:0007669"/>
    <property type="project" value="UniProtKB-SubCell"/>
</dbReference>
<keyword evidence="2" id="KW-0813">Transport</keyword>
<evidence type="ECO:0000259" key="11">
    <source>
        <dbReference type="PROSITE" id="PS51202"/>
    </source>
</evidence>
<evidence type="ECO:0000256" key="10">
    <source>
        <dbReference type="SAM" id="Phobius"/>
    </source>
</evidence>
<feature type="transmembrane region" description="Helical" evidence="10">
    <location>
        <begin position="34"/>
        <end position="54"/>
    </location>
</feature>
<dbReference type="InterPro" id="IPR006153">
    <property type="entry name" value="Cation/H_exchanger_TM"/>
</dbReference>
<dbReference type="GO" id="GO:0006813">
    <property type="term" value="P:potassium ion transport"/>
    <property type="evidence" value="ECO:0007669"/>
    <property type="project" value="UniProtKB-KW"/>
</dbReference>
<evidence type="ECO:0000256" key="8">
    <source>
        <dbReference type="ARBA" id="ARBA00023065"/>
    </source>
</evidence>
<dbReference type="PANTHER" id="PTHR32507">
    <property type="entry name" value="NA(+)/H(+) ANTIPORTER 1"/>
    <property type="match status" value="1"/>
</dbReference>
<keyword evidence="9 10" id="KW-0472">Membrane</keyword>
<evidence type="ECO:0000313" key="13">
    <source>
        <dbReference type="Proteomes" id="UP000267469"/>
    </source>
</evidence>
<protein>
    <submittedName>
        <fullName evidence="12">Potassium/proton antiporter</fullName>
    </submittedName>
</protein>
<evidence type="ECO:0000256" key="1">
    <source>
        <dbReference type="ARBA" id="ARBA00004651"/>
    </source>
</evidence>
<sequence length="496" mass="54485">MNITTENILLIGSALLFISIIAGKTSYRVGLPTLILFLAIGMLAGSEGIGGIHFDDLGTAQFIGIVSLNFILFSGGLDTSWKSIKPVFWQGISLSTLGVLLTATSVGFFVWAITDFTIYEGLLLGAIVSSTDAAAVFSILRSKNIALKTNIRPTLELESGSNDPMAYFLTIAFLSLVINQDESIWSVVPMFFKQISLGLLLGFLFGKAGKFVINKINIDFEGLYPVLVIALMFFTFSATDFVGGNGFLAVYLCAVYLGNQDIIHKKTIMRMFDGLAWLMQIALFLTLGLLVYPSNIPPIFGIGILISLFLIFIARPFSVFLSLMFFKMKLRRRWYISWVGLRGAVPIVFATYPLLAGIDKAGIIFNIVFFVSATSVLVQGTTLSVVAKLLHVALPEKVKRKTPVDLFLSDSAKSALEEIHLDADNPSVGKKIVDLHFPKNAIIAMIKREGKYITPNGATVLENGDFLVVLAENKHGLEQVYDSLQIRDAEHEYEME</sequence>
<dbReference type="Proteomes" id="UP000267469">
    <property type="component" value="Unassembled WGS sequence"/>
</dbReference>
<evidence type="ECO:0000313" key="12">
    <source>
        <dbReference type="EMBL" id="RNL88045.1"/>
    </source>
</evidence>
<comment type="subcellular location">
    <subcellularLocation>
        <location evidence="1">Cell membrane</location>
        <topology evidence="1">Multi-pass membrane protein</topology>
    </subcellularLocation>
</comment>
<evidence type="ECO:0000256" key="5">
    <source>
        <dbReference type="ARBA" id="ARBA00022538"/>
    </source>
</evidence>
<keyword evidence="6 10" id="KW-0812">Transmembrane</keyword>
<proteinExistence type="predicted"/>
<dbReference type="GO" id="GO:0015297">
    <property type="term" value="F:antiporter activity"/>
    <property type="evidence" value="ECO:0007669"/>
    <property type="project" value="UniProtKB-KW"/>
</dbReference>
<keyword evidence="13" id="KW-1185">Reference proteome</keyword>
<feature type="transmembrane region" description="Helical" evidence="10">
    <location>
        <begin position="60"/>
        <end position="77"/>
    </location>
</feature>
<dbReference type="NCBIfam" id="NF003716">
    <property type="entry name" value="PRK05326.1-3"/>
    <property type="match status" value="1"/>
</dbReference>
<feature type="transmembrane region" description="Helical" evidence="10">
    <location>
        <begin position="361"/>
        <end position="390"/>
    </location>
</feature>
<reference evidence="12 13" key="1">
    <citation type="submission" date="2018-10" db="EMBL/GenBank/DDBJ databases">
        <title>Sinomicrobium pectinilyticum sp. nov., a pectinase-producing bacterium isolated from alkaline and saline soil, and emended description of the genus Sinomicrobium.</title>
        <authorList>
            <person name="Cheng B."/>
            <person name="Li C."/>
            <person name="Lai Q."/>
            <person name="Du M."/>
            <person name="Shao Z."/>
            <person name="Xu P."/>
            <person name="Yang C."/>
        </authorList>
    </citation>
    <scope>NUCLEOTIDE SEQUENCE [LARGE SCALE GENOMIC DNA]</scope>
    <source>
        <strain evidence="12 13">5DNS001</strain>
    </source>
</reference>
<keyword evidence="7 10" id="KW-1133">Transmembrane helix</keyword>
<dbReference type="GO" id="GO:1902600">
    <property type="term" value="P:proton transmembrane transport"/>
    <property type="evidence" value="ECO:0007669"/>
    <property type="project" value="InterPro"/>
</dbReference>
<dbReference type="Gene3D" id="1.20.1530.20">
    <property type="match status" value="1"/>
</dbReference>
<evidence type="ECO:0000256" key="4">
    <source>
        <dbReference type="ARBA" id="ARBA00022475"/>
    </source>
</evidence>
<feature type="transmembrane region" description="Helical" evidence="10">
    <location>
        <begin position="271"/>
        <end position="293"/>
    </location>
</feature>
<feature type="domain" description="RCK C-terminal" evidence="11">
    <location>
        <begin position="404"/>
        <end position="486"/>
    </location>
</feature>
<dbReference type="EMBL" id="RJTM01000064">
    <property type="protein sequence ID" value="RNL88045.1"/>
    <property type="molecule type" value="Genomic_DNA"/>
</dbReference>
<evidence type="ECO:0000256" key="7">
    <source>
        <dbReference type="ARBA" id="ARBA00022989"/>
    </source>
</evidence>
<keyword evidence="4" id="KW-1003">Cell membrane</keyword>
<evidence type="ECO:0000256" key="2">
    <source>
        <dbReference type="ARBA" id="ARBA00022448"/>
    </source>
</evidence>
<comment type="caution">
    <text evidence="12">The sequence shown here is derived from an EMBL/GenBank/DDBJ whole genome shotgun (WGS) entry which is preliminary data.</text>
</comment>
<dbReference type="AlphaFoldDB" id="A0A3N0EJI3"/>
<evidence type="ECO:0000256" key="6">
    <source>
        <dbReference type="ARBA" id="ARBA00022692"/>
    </source>
</evidence>
<accession>A0A3N0EJI3</accession>
<dbReference type="Pfam" id="PF00999">
    <property type="entry name" value="Na_H_Exchanger"/>
    <property type="match status" value="1"/>
</dbReference>
<organism evidence="12 13">
    <name type="scientific">Sinomicrobium pectinilyticum</name>
    <dbReference type="NCBI Taxonomy" id="1084421"/>
    <lineage>
        <taxon>Bacteria</taxon>
        <taxon>Pseudomonadati</taxon>
        <taxon>Bacteroidota</taxon>
        <taxon>Flavobacteriia</taxon>
        <taxon>Flavobacteriales</taxon>
        <taxon>Flavobacteriaceae</taxon>
        <taxon>Sinomicrobium</taxon>
    </lineage>
</organism>
<dbReference type="Gene3D" id="3.30.70.1450">
    <property type="entry name" value="Regulator of K+ conductance, C-terminal domain"/>
    <property type="match status" value="1"/>
</dbReference>
<feature type="transmembrane region" description="Helical" evidence="10">
    <location>
        <begin position="89"/>
        <end position="112"/>
    </location>
</feature>
<dbReference type="PANTHER" id="PTHR32507:SF7">
    <property type="entry name" value="K(+)_H(+) ANTIPORTER NHAP2"/>
    <property type="match status" value="1"/>
</dbReference>
<keyword evidence="3" id="KW-0050">Antiport</keyword>
<dbReference type="NCBIfam" id="NF003715">
    <property type="entry name" value="PRK05326.1-2"/>
    <property type="match status" value="1"/>
</dbReference>
<feature type="transmembrane region" description="Helical" evidence="10">
    <location>
        <begin position="335"/>
        <end position="355"/>
    </location>
</feature>
<feature type="transmembrane region" description="Helical" evidence="10">
    <location>
        <begin position="242"/>
        <end position="259"/>
    </location>
</feature>
<dbReference type="PROSITE" id="PS51202">
    <property type="entry name" value="RCK_C"/>
    <property type="match status" value="1"/>
</dbReference>
<feature type="transmembrane region" description="Helical" evidence="10">
    <location>
        <begin position="184"/>
        <end position="206"/>
    </location>
</feature>
<dbReference type="OrthoDB" id="9810759at2"/>
<dbReference type="InterPro" id="IPR036721">
    <property type="entry name" value="RCK_C_sf"/>
</dbReference>
<evidence type="ECO:0000256" key="9">
    <source>
        <dbReference type="ARBA" id="ARBA00023136"/>
    </source>
</evidence>
<dbReference type="RefSeq" id="WP_123215674.1">
    <property type="nucleotide sequence ID" value="NZ_RJTM01000064.1"/>
</dbReference>
<keyword evidence="5" id="KW-0633">Potassium transport</keyword>
<feature type="transmembrane region" description="Helical" evidence="10">
    <location>
        <begin position="6"/>
        <end position="22"/>
    </location>
</feature>
<gene>
    <name evidence="12" type="ORF">ED312_08985</name>
</gene>
<keyword evidence="5" id="KW-0630">Potassium</keyword>
<feature type="transmembrane region" description="Helical" evidence="10">
    <location>
        <begin position="118"/>
        <end position="140"/>
    </location>
</feature>
<dbReference type="SUPFAM" id="SSF116726">
    <property type="entry name" value="TrkA C-terminal domain-like"/>
    <property type="match status" value="1"/>
</dbReference>
<dbReference type="Pfam" id="PF02080">
    <property type="entry name" value="TrkA_C"/>
    <property type="match status" value="1"/>
</dbReference>
<dbReference type="GO" id="GO:0008324">
    <property type="term" value="F:monoatomic cation transmembrane transporter activity"/>
    <property type="evidence" value="ECO:0007669"/>
    <property type="project" value="InterPro"/>
</dbReference>
<keyword evidence="8" id="KW-0406">Ion transport</keyword>
<name>A0A3N0EJI3_SINP1</name>
<feature type="transmembrane region" description="Helical" evidence="10">
    <location>
        <begin position="299"/>
        <end position="323"/>
    </location>
</feature>
<dbReference type="InterPro" id="IPR038770">
    <property type="entry name" value="Na+/solute_symporter_sf"/>
</dbReference>
<dbReference type="InterPro" id="IPR006037">
    <property type="entry name" value="RCK_C"/>
</dbReference>